<dbReference type="SMART" id="SM00028">
    <property type="entry name" value="TPR"/>
    <property type="match status" value="4"/>
</dbReference>
<evidence type="ECO:0000256" key="1">
    <source>
        <dbReference type="SAM" id="MobiDB-lite"/>
    </source>
</evidence>
<name>A0A8J1XS88_OWEFU</name>
<dbReference type="PROSITE" id="PS50005">
    <property type="entry name" value="TPR"/>
    <property type="match status" value="2"/>
</dbReference>
<accession>A0A8J1XS88</accession>
<reference evidence="2" key="1">
    <citation type="submission" date="2022-03" db="EMBL/GenBank/DDBJ databases">
        <authorList>
            <person name="Martin C."/>
        </authorList>
    </citation>
    <scope>NUCLEOTIDE SEQUENCE</scope>
</reference>
<dbReference type="Proteomes" id="UP000749559">
    <property type="component" value="Unassembled WGS sequence"/>
</dbReference>
<feature type="compositionally biased region" description="Basic and acidic residues" evidence="1">
    <location>
        <begin position="478"/>
        <end position="488"/>
    </location>
</feature>
<protein>
    <submittedName>
        <fullName evidence="2">Uncharacterized protein</fullName>
    </submittedName>
</protein>
<feature type="region of interest" description="Disordered" evidence="1">
    <location>
        <begin position="476"/>
        <end position="501"/>
    </location>
</feature>
<dbReference type="Gene3D" id="1.25.40.10">
    <property type="entry name" value="Tetratricopeptide repeat domain"/>
    <property type="match status" value="2"/>
</dbReference>
<feature type="compositionally biased region" description="Basic residues" evidence="1">
    <location>
        <begin position="72"/>
        <end position="86"/>
    </location>
</feature>
<dbReference type="InterPro" id="IPR042621">
    <property type="entry name" value="TTC23/TTC23L"/>
</dbReference>
<dbReference type="AlphaFoldDB" id="A0A8J1XS88"/>
<keyword evidence="3" id="KW-1185">Reference proteome</keyword>
<proteinExistence type="predicted"/>
<dbReference type="OrthoDB" id="9986634at2759"/>
<dbReference type="Pfam" id="PF13181">
    <property type="entry name" value="TPR_8"/>
    <property type="match status" value="1"/>
</dbReference>
<evidence type="ECO:0000313" key="3">
    <source>
        <dbReference type="Proteomes" id="UP000749559"/>
    </source>
</evidence>
<gene>
    <name evidence="2" type="ORF">OFUS_LOCUS15421</name>
</gene>
<dbReference type="Pfam" id="PF13424">
    <property type="entry name" value="TPR_12"/>
    <property type="match status" value="1"/>
</dbReference>
<dbReference type="EMBL" id="CAIIXF020000007">
    <property type="protein sequence ID" value="CAH1790174.1"/>
    <property type="molecule type" value="Genomic_DNA"/>
</dbReference>
<comment type="caution">
    <text evidence="2">The sequence shown here is derived from an EMBL/GenBank/DDBJ whole genome shotgun (WGS) entry which is preliminary data.</text>
</comment>
<dbReference type="PANTHER" id="PTHR14485">
    <property type="entry name" value="TETRATRICOPEPTIDE REPEAT PROTEIN 23"/>
    <property type="match status" value="1"/>
</dbReference>
<feature type="region of interest" description="Disordered" evidence="1">
    <location>
        <begin position="1"/>
        <end position="89"/>
    </location>
</feature>
<dbReference type="PANTHER" id="PTHR14485:SF2">
    <property type="entry name" value="FUNGAL STAND N-TERMINAL GOODBYE DOMAIN-CONTAINING PROTEIN"/>
    <property type="match status" value="1"/>
</dbReference>
<feature type="compositionally biased region" description="Acidic residues" evidence="1">
    <location>
        <begin position="43"/>
        <end position="62"/>
    </location>
</feature>
<dbReference type="InterPro" id="IPR019734">
    <property type="entry name" value="TPR_rpt"/>
</dbReference>
<sequence length="501" mass="55732">MSDDSEDEVNIMAPIVDVSSEKGGKLNTARTDITDSTYRSDSFDDDDDDDNESIEQDEDIASEDEKHEKSSTSRKTHRKKKIKKGRHVIDMTPPDKLLKKCQKKAKHYATLKKNDKALRELIKCTALARIVYGDGHWKYASAYYALAEGYLELKGYGPQSKEHADTAKAIMMSGIATSSSESEKASIMELLMNIHFILGRALTMLQKYPEAEAALTKAEQVANKRSKLSCVKDSEIDDDDTKIFMAVARLYAKQQKHASATEYFERALEIVKLKGDDCPELIPIYQSLGKVEQSKGKHADHEHAIEMFLQAHSISSANNKADSIATAETARALASAYSKTGDADGETSAESYLNECLVTYQRVHGPYHQTTLDIQDDLARLMVRTGRQEEGISLLRSTVEAKQEVFGEYSGEVADVYKLIGSVYLSEGNMEKALKAFKKCHTMQKTVYGENHKKTKDTQKTLDVLLANPALSSKMGKSKADELKDRPRFNGIVSRTGTAGH</sequence>
<dbReference type="SUPFAM" id="SSF48452">
    <property type="entry name" value="TPR-like"/>
    <property type="match status" value="1"/>
</dbReference>
<organism evidence="2 3">
    <name type="scientific">Owenia fusiformis</name>
    <name type="common">Polychaete worm</name>
    <dbReference type="NCBI Taxonomy" id="6347"/>
    <lineage>
        <taxon>Eukaryota</taxon>
        <taxon>Metazoa</taxon>
        <taxon>Spiralia</taxon>
        <taxon>Lophotrochozoa</taxon>
        <taxon>Annelida</taxon>
        <taxon>Polychaeta</taxon>
        <taxon>Sedentaria</taxon>
        <taxon>Canalipalpata</taxon>
        <taxon>Sabellida</taxon>
        <taxon>Oweniida</taxon>
        <taxon>Oweniidae</taxon>
        <taxon>Owenia</taxon>
    </lineage>
</organism>
<dbReference type="InterPro" id="IPR011990">
    <property type="entry name" value="TPR-like_helical_dom_sf"/>
</dbReference>
<evidence type="ECO:0000313" key="2">
    <source>
        <dbReference type="EMBL" id="CAH1790174.1"/>
    </source>
</evidence>